<dbReference type="GO" id="GO:0003995">
    <property type="term" value="F:acyl-CoA dehydrogenase activity"/>
    <property type="evidence" value="ECO:0007669"/>
    <property type="project" value="TreeGrafter"/>
</dbReference>
<evidence type="ECO:0000259" key="6">
    <source>
        <dbReference type="Pfam" id="PF00441"/>
    </source>
</evidence>
<keyword evidence="4" id="KW-0274">FAD</keyword>
<feature type="domain" description="Acyl-CoA dehydrogenase/oxidase C-terminal" evidence="6">
    <location>
        <begin position="179"/>
        <end position="298"/>
    </location>
</feature>
<feature type="domain" description="Acyl-CoA dehydrogenase/oxidase N-terminal" evidence="7">
    <location>
        <begin position="18"/>
        <end position="84"/>
    </location>
</feature>
<comment type="similarity">
    <text evidence="2">Belongs to the acyl-CoA dehydrogenase family.</text>
</comment>
<dbReference type="InterPro" id="IPR009100">
    <property type="entry name" value="AcylCoA_DH/oxidase_NM_dom_sf"/>
</dbReference>
<dbReference type="Proteomes" id="UP000570166">
    <property type="component" value="Unassembled WGS sequence"/>
</dbReference>
<dbReference type="InterPro" id="IPR013786">
    <property type="entry name" value="AcylCoA_DH/ox_N"/>
</dbReference>
<dbReference type="Pfam" id="PF02771">
    <property type="entry name" value="Acyl-CoA_dh_N"/>
    <property type="match status" value="1"/>
</dbReference>
<protein>
    <submittedName>
        <fullName evidence="8">Acyl-CoA/acyl-ACP dehydrogenase</fullName>
    </submittedName>
</protein>
<name>A0A838L312_9SPHN</name>
<evidence type="ECO:0000256" key="1">
    <source>
        <dbReference type="ARBA" id="ARBA00001974"/>
    </source>
</evidence>
<dbReference type="InterPro" id="IPR009075">
    <property type="entry name" value="AcylCo_DH/oxidase_C"/>
</dbReference>
<reference evidence="8 9" key="1">
    <citation type="submission" date="2020-07" db="EMBL/GenBank/DDBJ databases">
        <authorList>
            <person name="Sun Q."/>
        </authorList>
    </citation>
    <scope>NUCLEOTIDE SEQUENCE [LARGE SCALE GENOMIC DNA]</scope>
    <source>
        <strain evidence="8 9">CGMCC 1.13654</strain>
    </source>
</reference>
<evidence type="ECO:0000256" key="5">
    <source>
        <dbReference type="ARBA" id="ARBA00023002"/>
    </source>
</evidence>
<keyword evidence="3" id="KW-0285">Flavoprotein</keyword>
<evidence type="ECO:0000256" key="4">
    <source>
        <dbReference type="ARBA" id="ARBA00022827"/>
    </source>
</evidence>
<dbReference type="InterPro" id="IPR036250">
    <property type="entry name" value="AcylCo_DH-like_C"/>
</dbReference>
<dbReference type="AlphaFoldDB" id="A0A838L312"/>
<gene>
    <name evidence="8" type="ORF">HZF05_02885</name>
</gene>
<evidence type="ECO:0000259" key="7">
    <source>
        <dbReference type="Pfam" id="PF02771"/>
    </source>
</evidence>
<evidence type="ECO:0000256" key="3">
    <source>
        <dbReference type="ARBA" id="ARBA00022630"/>
    </source>
</evidence>
<evidence type="ECO:0000313" key="9">
    <source>
        <dbReference type="Proteomes" id="UP000570166"/>
    </source>
</evidence>
<evidence type="ECO:0000256" key="2">
    <source>
        <dbReference type="ARBA" id="ARBA00009347"/>
    </source>
</evidence>
<proteinExistence type="inferred from homology"/>
<dbReference type="Pfam" id="PF00441">
    <property type="entry name" value="Acyl-CoA_dh_1"/>
    <property type="match status" value="1"/>
</dbReference>
<dbReference type="SUPFAM" id="SSF47203">
    <property type="entry name" value="Acyl-CoA dehydrogenase C-terminal domain-like"/>
    <property type="match status" value="1"/>
</dbReference>
<dbReference type="EMBL" id="JACEIB010000001">
    <property type="protein sequence ID" value="MBA2933035.1"/>
    <property type="molecule type" value="Genomic_DNA"/>
</dbReference>
<dbReference type="InterPro" id="IPR037069">
    <property type="entry name" value="AcylCoA_DH/ox_N_sf"/>
</dbReference>
<keyword evidence="9" id="KW-1185">Reference proteome</keyword>
<dbReference type="GO" id="GO:0050660">
    <property type="term" value="F:flavin adenine dinucleotide binding"/>
    <property type="evidence" value="ECO:0007669"/>
    <property type="project" value="InterPro"/>
</dbReference>
<dbReference type="SUPFAM" id="SSF56645">
    <property type="entry name" value="Acyl-CoA dehydrogenase NM domain-like"/>
    <property type="match status" value="1"/>
</dbReference>
<evidence type="ECO:0000313" key="8">
    <source>
        <dbReference type="EMBL" id="MBA2933035.1"/>
    </source>
</evidence>
<organism evidence="8 9">
    <name type="scientific">Sphingomonas chungangi</name>
    <dbReference type="NCBI Taxonomy" id="2683589"/>
    <lineage>
        <taxon>Bacteria</taxon>
        <taxon>Pseudomonadati</taxon>
        <taxon>Pseudomonadota</taxon>
        <taxon>Alphaproteobacteria</taxon>
        <taxon>Sphingomonadales</taxon>
        <taxon>Sphingomonadaceae</taxon>
        <taxon>Sphingomonas</taxon>
    </lineage>
</organism>
<keyword evidence="5" id="KW-0560">Oxidoreductase</keyword>
<comment type="cofactor">
    <cofactor evidence="1">
        <name>FAD</name>
        <dbReference type="ChEBI" id="CHEBI:57692"/>
    </cofactor>
</comment>
<dbReference type="Gene3D" id="1.20.140.10">
    <property type="entry name" value="Butyryl-CoA Dehydrogenase, subunit A, domain 3"/>
    <property type="match status" value="1"/>
</dbReference>
<accession>A0A838L312</accession>
<dbReference type="RefSeq" id="WP_160365095.1">
    <property type="nucleotide sequence ID" value="NZ_JACEIB010000001.1"/>
</dbReference>
<comment type="caution">
    <text evidence="8">The sequence shown here is derived from an EMBL/GenBank/DDBJ whole genome shotgun (WGS) entry which is preliminary data.</text>
</comment>
<dbReference type="Gene3D" id="1.10.540.10">
    <property type="entry name" value="Acyl-CoA dehydrogenase/oxidase, N-terminal domain"/>
    <property type="match status" value="1"/>
</dbReference>
<dbReference type="PANTHER" id="PTHR43884:SF20">
    <property type="entry name" value="ACYL-COA DEHYDROGENASE FADE28"/>
    <property type="match status" value="1"/>
</dbReference>
<dbReference type="PANTHER" id="PTHR43884">
    <property type="entry name" value="ACYL-COA DEHYDROGENASE"/>
    <property type="match status" value="1"/>
</dbReference>
<sequence length="326" mass="34459">MDDITFLEPFERLLKDLSSPRQVRAIEAGEDGHALWSGIAESGFLDALMPEASGGAGLALRDVGLLVEALGRYLTPFPVAETMVARALLAQEGMAMPDGAILLAAMSGDVARNVPLALVARHALIDTGSAIVLQEIDRDALPRPSVHGGLAADIRLADPILTLPRPLQGLRAMQAVLDAAKMAGVAARLLEMTVAYANERVQFGKPIGKQQAIQQQLAIMAEKTVMMRMAARIGTGCAEWPSLAAAATAKSVTSAAAVDVAAIAHAVHGAIGISEEHDLQLYTRRLQEWRVANGSEGYWQRQLGDIRLAHDASSSAAFARAIPPTA</sequence>